<dbReference type="Gene3D" id="1.10.40.30">
    <property type="entry name" value="Fumarase/aspartase (C-terminal domain)"/>
    <property type="match status" value="1"/>
</dbReference>
<dbReference type="FunFam" id="1.10.275.10:FF:000001">
    <property type="entry name" value="Fumarate hydratase, mitochondrial"/>
    <property type="match status" value="1"/>
</dbReference>
<evidence type="ECO:0000256" key="1">
    <source>
        <dbReference type="ARBA" id="ARBA00023239"/>
    </source>
</evidence>
<dbReference type="FunFam" id="1.20.200.10:FF:000001">
    <property type="entry name" value="Fumarate hydratase, mitochondrial"/>
    <property type="match status" value="1"/>
</dbReference>
<dbReference type="Pfam" id="PF00206">
    <property type="entry name" value="Lyase_1"/>
    <property type="match status" value="1"/>
</dbReference>
<dbReference type="PRINTS" id="PR00145">
    <property type="entry name" value="ARGSUCLYASE"/>
</dbReference>
<dbReference type="Gene3D" id="1.20.200.10">
    <property type="entry name" value="Fumarase/aspartase (Central domain)"/>
    <property type="match status" value="1"/>
</dbReference>
<dbReference type="Gene3D" id="1.10.275.10">
    <property type="entry name" value="Fumarase/aspartase (N-terminal domain)"/>
    <property type="match status" value="1"/>
</dbReference>
<dbReference type="AlphaFoldDB" id="A0A1Y5SPY5"/>
<evidence type="ECO:0000313" key="4">
    <source>
        <dbReference type="Proteomes" id="UP000193623"/>
    </source>
</evidence>
<feature type="domain" description="Fumarate lyase N-terminal" evidence="2">
    <location>
        <begin position="9"/>
        <end position="340"/>
    </location>
</feature>
<dbReference type="SUPFAM" id="SSF48557">
    <property type="entry name" value="L-aspartase-like"/>
    <property type="match status" value="1"/>
</dbReference>
<dbReference type="EMBL" id="FWFT01000003">
    <property type="protein sequence ID" value="SLN45694.1"/>
    <property type="molecule type" value="Genomic_DNA"/>
</dbReference>
<dbReference type="Proteomes" id="UP000193623">
    <property type="component" value="Unassembled WGS sequence"/>
</dbReference>
<name>A0A1Y5SPY5_9RHOB</name>
<evidence type="ECO:0000313" key="3">
    <source>
        <dbReference type="EMBL" id="SLN45694.1"/>
    </source>
</evidence>
<proteinExistence type="predicted"/>
<dbReference type="PANTHER" id="PTHR42696:SF2">
    <property type="entry name" value="ASPARTATE AMMONIA-LYASE"/>
    <property type="match status" value="1"/>
</dbReference>
<gene>
    <name evidence="3" type="primary">aspA</name>
    <name evidence="3" type="ORF">PSJ8397_02399</name>
</gene>
<dbReference type="PROSITE" id="PS00163">
    <property type="entry name" value="FUMARATE_LYASES"/>
    <property type="match status" value="1"/>
</dbReference>
<dbReference type="EC" id="4.3.1.1" evidence="3"/>
<dbReference type="InterPro" id="IPR051546">
    <property type="entry name" value="Aspartate_Ammonia-Lyase"/>
</dbReference>
<dbReference type="GO" id="GO:0008797">
    <property type="term" value="F:aspartate ammonia-lyase activity"/>
    <property type="evidence" value="ECO:0007669"/>
    <property type="project" value="UniProtKB-EC"/>
</dbReference>
<organism evidence="3 4">
    <name type="scientific">Pseudooctadecabacter jejudonensis</name>
    <dbReference type="NCBI Taxonomy" id="1391910"/>
    <lineage>
        <taxon>Bacteria</taxon>
        <taxon>Pseudomonadati</taxon>
        <taxon>Pseudomonadota</taxon>
        <taxon>Alphaproteobacteria</taxon>
        <taxon>Rhodobacterales</taxon>
        <taxon>Paracoccaceae</taxon>
        <taxon>Pseudooctadecabacter</taxon>
    </lineage>
</organism>
<dbReference type="NCBIfam" id="NF008909">
    <property type="entry name" value="PRK12273.1"/>
    <property type="match status" value="1"/>
</dbReference>
<dbReference type="RefSeq" id="WP_085864787.1">
    <property type="nucleotide sequence ID" value="NZ_FWFT01000003.1"/>
</dbReference>
<evidence type="ECO:0000259" key="2">
    <source>
        <dbReference type="Pfam" id="PF00206"/>
    </source>
</evidence>
<sequence length="460" mass="49415">MRCERDTLGEVEIATDDAFGSQTARAVQNFQISSKRLSDYPDMVAALATVKLAAAKANASVGALSKEKAQQIALSAEEIIGGKHHQHFPIDMMQGGAGTSSNMNCNEVIANVSLKRMGHAYGDYAHLHPNDDVNRSQSTNDVYPTAIRIALLNGSASLLKEYGLLRDSLRAKSEEFKSITKVGRTQLQDAVPMTVGDEFGAFASTLSDNIERVRQTRETLREVNLGGTAIGNGINAPKGYRERVIQILSETTGYDFYSAENLFGATYDQGALVLFSSALKSVAVKLSKISSDLRLLASGPRAGIGELQLPAVQAGSSIMPGKVNPVIPEVVNQVCYAVIGNDLTVTLAAEAGELQLNAMEPVLLLRLMDSINLLENAMRTLRERCVVGIKVDTERCDALFKNSLILATELAVHVGYDRASAIAYHAKKEGLGLIEAIRASPDIPPEVLSALTGQRTDRVA</sequence>
<dbReference type="InterPro" id="IPR008948">
    <property type="entry name" value="L-Aspartase-like"/>
</dbReference>
<dbReference type="InterPro" id="IPR000362">
    <property type="entry name" value="Fumarate_lyase_fam"/>
</dbReference>
<dbReference type="GO" id="GO:0005829">
    <property type="term" value="C:cytosol"/>
    <property type="evidence" value="ECO:0007669"/>
    <property type="project" value="TreeGrafter"/>
</dbReference>
<dbReference type="GO" id="GO:0006531">
    <property type="term" value="P:aspartate metabolic process"/>
    <property type="evidence" value="ECO:0007669"/>
    <property type="project" value="TreeGrafter"/>
</dbReference>
<accession>A0A1Y5SPY5</accession>
<reference evidence="3 4" key="1">
    <citation type="submission" date="2017-03" db="EMBL/GenBank/DDBJ databases">
        <authorList>
            <person name="Afonso C.L."/>
            <person name="Miller P.J."/>
            <person name="Scott M.A."/>
            <person name="Spackman E."/>
            <person name="Goraichik I."/>
            <person name="Dimitrov K.M."/>
            <person name="Suarez D.L."/>
            <person name="Swayne D.E."/>
        </authorList>
    </citation>
    <scope>NUCLEOTIDE SEQUENCE [LARGE SCALE GENOMIC DNA]</scope>
    <source>
        <strain evidence="3 4">CECT 8397</strain>
    </source>
</reference>
<dbReference type="PANTHER" id="PTHR42696">
    <property type="entry name" value="ASPARTATE AMMONIA-LYASE"/>
    <property type="match status" value="1"/>
</dbReference>
<protein>
    <submittedName>
        <fullName evidence="3">Aspartate ammonia-lyase</fullName>
        <ecNumber evidence="3">4.3.1.1</ecNumber>
    </submittedName>
</protein>
<dbReference type="InterPro" id="IPR020557">
    <property type="entry name" value="Fumarate_lyase_CS"/>
</dbReference>
<keyword evidence="4" id="KW-1185">Reference proteome</keyword>
<dbReference type="OrthoDB" id="9802809at2"/>
<dbReference type="InterPro" id="IPR024083">
    <property type="entry name" value="Fumarase/histidase_N"/>
</dbReference>
<dbReference type="InterPro" id="IPR022761">
    <property type="entry name" value="Fumarate_lyase_N"/>
</dbReference>
<keyword evidence="1 3" id="KW-0456">Lyase</keyword>
<dbReference type="PRINTS" id="PR00149">
    <property type="entry name" value="FUMRATELYASE"/>
</dbReference>